<dbReference type="EMBL" id="CP025704">
    <property type="protein sequence ID" value="AUN97278.1"/>
    <property type="molecule type" value="Genomic_DNA"/>
</dbReference>
<dbReference type="InterPro" id="IPR014284">
    <property type="entry name" value="RNA_pol_sigma-70_dom"/>
</dbReference>
<evidence type="ECO:0000259" key="7">
    <source>
        <dbReference type="Pfam" id="PF08281"/>
    </source>
</evidence>
<evidence type="ECO:0000256" key="5">
    <source>
        <dbReference type="ARBA" id="ARBA00023163"/>
    </source>
</evidence>
<proteinExistence type="inferred from homology"/>
<evidence type="ECO:0000256" key="1">
    <source>
        <dbReference type="ARBA" id="ARBA00010641"/>
    </source>
</evidence>
<dbReference type="Pfam" id="PF04542">
    <property type="entry name" value="Sigma70_r2"/>
    <property type="match status" value="1"/>
</dbReference>
<dbReference type="Pfam" id="PF08281">
    <property type="entry name" value="Sigma70_r4_2"/>
    <property type="match status" value="1"/>
</dbReference>
<keyword evidence="2" id="KW-0805">Transcription regulation</keyword>
<protein>
    <submittedName>
        <fullName evidence="8">Uncharacterized protein</fullName>
    </submittedName>
</protein>
<reference evidence="8 9" key="1">
    <citation type="submission" date="2018-01" db="EMBL/GenBank/DDBJ databases">
        <title>Complete genome sequence of Bacteriovorax stolpii DSM12778.</title>
        <authorList>
            <person name="Tang B."/>
            <person name="Chang J."/>
        </authorList>
    </citation>
    <scope>NUCLEOTIDE SEQUENCE [LARGE SCALE GENOMIC DNA]</scope>
    <source>
        <strain evidence="8 9">DSM 12778</strain>
    </source>
</reference>
<dbReference type="SUPFAM" id="SSF88659">
    <property type="entry name" value="Sigma3 and sigma4 domains of RNA polymerase sigma factors"/>
    <property type="match status" value="1"/>
</dbReference>
<dbReference type="RefSeq" id="WP_102242573.1">
    <property type="nucleotide sequence ID" value="NZ_CP025704.1"/>
</dbReference>
<accession>A0A2K9NP51</accession>
<organism evidence="8 9">
    <name type="scientific">Bacteriovorax stolpii</name>
    <name type="common">Bdellovibrio stolpii</name>
    <dbReference type="NCBI Taxonomy" id="960"/>
    <lineage>
        <taxon>Bacteria</taxon>
        <taxon>Pseudomonadati</taxon>
        <taxon>Bdellovibrionota</taxon>
        <taxon>Bacteriovoracia</taxon>
        <taxon>Bacteriovoracales</taxon>
        <taxon>Bacteriovoracaceae</taxon>
        <taxon>Bacteriovorax</taxon>
    </lineage>
</organism>
<name>A0A2K9NP51_BACTC</name>
<dbReference type="NCBIfam" id="TIGR02937">
    <property type="entry name" value="sigma70-ECF"/>
    <property type="match status" value="1"/>
</dbReference>
<evidence type="ECO:0000256" key="4">
    <source>
        <dbReference type="ARBA" id="ARBA00023125"/>
    </source>
</evidence>
<keyword evidence="9" id="KW-1185">Reference proteome</keyword>
<feature type="domain" description="RNA polymerase sigma-70 region 2" evidence="6">
    <location>
        <begin position="39"/>
        <end position="106"/>
    </location>
</feature>
<dbReference type="PANTHER" id="PTHR43133">
    <property type="entry name" value="RNA POLYMERASE ECF-TYPE SIGMA FACTO"/>
    <property type="match status" value="1"/>
</dbReference>
<evidence type="ECO:0000313" key="9">
    <source>
        <dbReference type="Proteomes" id="UP000235584"/>
    </source>
</evidence>
<keyword evidence="5" id="KW-0804">Transcription</keyword>
<dbReference type="Gene3D" id="1.10.1740.10">
    <property type="match status" value="1"/>
</dbReference>
<dbReference type="InterPro" id="IPR013249">
    <property type="entry name" value="RNA_pol_sigma70_r4_t2"/>
</dbReference>
<dbReference type="PANTHER" id="PTHR43133:SF8">
    <property type="entry name" value="RNA POLYMERASE SIGMA FACTOR HI_1459-RELATED"/>
    <property type="match status" value="1"/>
</dbReference>
<feature type="domain" description="RNA polymerase sigma factor 70 region 4 type 2" evidence="7">
    <location>
        <begin position="127"/>
        <end position="175"/>
    </location>
</feature>
<dbReference type="InterPro" id="IPR013324">
    <property type="entry name" value="RNA_pol_sigma_r3/r4-like"/>
</dbReference>
<dbReference type="Proteomes" id="UP000235584">
    <property type="component" value="Chromosome"/>
</dbReference>
<dbReference type="InterPro" id="IPR007627">
    <property type="entry name" value="RNA_pol_sigma70_r2"/>
</dbReference>
<keyword evidence="4" id="KW-0238">DNA-binding</keyword>
<sequence length="181" mass="21334">MRLRERKTLANLKALSAEELMLIYQTHSPTEAYEAFSELYSRYSGRVFNFLFKKTRNQAESEDLLQKVFLKIHESKHLYKDKFKFEQWLFVIARTQALDHFRSAKRYKDRLDKYSPDIQEESMVDTSALASLEADQEELLAMKFIDDLSYEEISQVLGKSEVSLRKTVSRLMAKMRKGEAL</sequence>
<evidence type="ECO:0000313" key="8">
    <source>
        <dbReference type="EMBL" id="AUN97278.1"/>
    </source>
</evidence>
<dbReference type="GO" id="GO:0006352">
    <property type="term" value="P:DNA-templated transcription initiation"/>
    <property type="evidence" value="ECO:0007669"/>
    <property type="project" value="InterPro"/>
</dbReference>
<keyword evidence="3" id="KW-0731">Sigma factor</keyword>
<dbReference type="Gene3D" id="1.10.10.10">
    <property type="entry name" value="Winged helix-like DNA-binding domain superfamily/Winged helix DNA-binding domain"/>
    <property type="match status" value="1"/>
</dbReference>
<dbReference type="InterPro" id="IPR039425">
    <property type="entry name" value="RNA_pol_sigma-70-like"/>
</dbReference>
<comment type="similarity">
    <text evidence="1">Belongs to the sigma-70 factor family. ECF subfamily.</text>
</comment>
<evidence type="ECO:0000256" key="2">
    <source>
        <dbReference type="ARBA" id="ARBA00023015"/>
    </source>
</evidence>
<dbReference type="InterPro" id="IPR013325">
    <property type="entry name" value="RNA_pol_sigma_r2"/>
</dbReference>
<dbReference type="GO" id="GO:0003677">
    <property type="term" value="F:DNA binding"/>
    <property type="evidence" value="ECO:0007669"/>
    <property type="project" value="UniProtKB-KW"/>
</dbReference>
<evidence type="ECO:0000256" key="3">
    <source>
        <dbReference type="ARBA" id="ARBA00023082"/>
    </source>
</evidence>
<dbReference type="OrthoDB" id="5293999at2"/>
<dbReference type="InterPro" id="IPR036388">
    <property type="entry name" value="WH-like_DNA-bd_sf"/>
</dbReference>
<gene>
    <name evidence="8" type="ORF">C0V70_03960</name>
</gene>
<dbReference type="GO" id="GO:0016987">
    <property type="term" value="F:sigma factor activity"/>
    <property type="evidence" value="ECO:0007669"/>
    <property type="project" value="UniProtKB-KW"/>
</dbReference>
<dbReference type="AlphaFoldDB" id="A0A2K9NP51"/>
<dbReference type="SUPFAM" id="SSF88946">
    <property type="entry name" value="Sigma2 domain of RNA polymerase sigma factors"/>
    <property type="match status" value="1"/>
</dbReference>
<dbReference type="KEGG" id="bsto:C0V70_03960"/>
<evidence type="ECO:0000259" key="6">
    <source>
        <dbReference type="Pfam" id="PF04542"/>
    </source>
</evidence>